<comment type="similarity">
    <text evidence="12">Belongs to the peptidase M48 family.</text>
</comment>
<evidence type="ECO:0000256" key="11">
    <source>
        <dbReference type="PROSITE-ProRule" id="PRU00023"/>
    </source>
</evidence>
<dbReference type="RefSeq" id="WP_155112194.1">
    <property type="nucleotide sequence ID" value="NZ_WMIB01000007.1"/>
</dbReference>
<dbReference type="Gene3D" id="1.25.40.20">
    <property type="entry name" value="Ankyrin repeat-containing domain"/>
    <property type="match status" value="2"/>
</dbReference>
<keyword evidence="7 12" id="KW-0862">Zinc</keyword>
<evidence type="ECO:0000256" key="9">
    <source>
        <dbReference type="ARBA" id="ARBA00023049"/>
    </source>
</evidence>
<dbReference type="SMART" id="SM00248">
    <property type="entry name" value="ANK"/>
    <property type="match status" value="3"/>
</dbReference>
<reference evidence="15 16" key="1">
    <citation type="journal article" date="2017" name="Int. J. Syst. Evol. Microbiol.">
        <title>Bacillus mangrovi sp. nov., isolated from a sediment sample from a mangrove forest.</title>
        <authorList>
            <person name="Gupta V."/>
            <person name="Singh P.K."/>
            <person name="Korpole S."/>
            <person name="Tanuku N.R.S."/>
            <person name="Pinnaka A.K."/>
        </authorList>
    </citation>
    <scope>NUCLEOTIDE SEQUENCE [LARGE SCALE GENOMIC DNA]</scope>
    <source>
        <strain evidence="15 16">KCTC 33872</strain>
    </source>
</reference>
<dbReference type="Pfam" id="PF01435">
    <property type="entry name" value="Peptidase_M48"/>
    <property type="match status" value="2"/>
</dbReference>
<feature type="domain" description="Peptidase M48" evidence="14">
    <location>
        <begin position="83"/>
        <end position="158"/>
    </location>
</feature>
<evidence type="ECO:0000256" key="2">
    <source>
        <dbReference type="ARBA" id="ARBA00022475"/>
    </source>
</evidence>
<organism evidence="15 16">
    <name type="scientific">Metabacillus mangrovi</name>
    <dbReference type="NCBI Taxonomy" id="1491830"/>
    <lineage>
        <taxon>Bacteria</taxon>
        <taxon>Bacillati</taxon>
        <taxon>Bacillota</taxon>
        <taxon>Bacilli</taxon>
        <taxon>Bacillales</taxon>
        <taxon>Bacillaceae</taxon>
        <taxon>Metabacillus</taxon>
    </lineage>
</organism>
<dbReference type="GO" id="GO:0005886">
    <property type="term" value="C:plasma membrane"/>
    <property type="evidence" value="ECO:0007669"/>
    <property type="project" value="UniProtKB-SubCell"/>
</dbReference>
<evidence type="ECO:0000313" key="15">
    <source>
        <dbReference type="EMBL" id="MTH53664.1"/>
    </source>
</evidence>
<keyword evidence="4 13" id="KW-0812">Transmembrane</keyword>
<dbReference type="PANTHER" id="PTHR43221">
    <property type="entry name" value="PROTEASE HTPX"/>
    <property type="match status" value="1"/>
</dbReference>
<comment type="cofactor">
    <cofactor evidence="12">
        <name>Zn(2+)</name>
        <dbReference type="ChEBI" id="CHEBI:29105"/>
    </cofactor>
    <text evidence="12">Binds 1 zinc ion per subunit.</text>
</comment>
<keyword evidence="2" id="KW-1003">Cell membrane</keyword>
<dbReference type="Pfam" id="PF12796">
    <property type="entry name" value="Ank_2"/>
    <property type="match status" value="1"/>
</dbReference>
<evidence type="ECO:0000259" key="14">
    <source>
        <dbReference type="Pfam" id="PF01435"/>
    </source>
</evidence>
<dbReference type="EMBL" id="WMIB01000007">
    <property type="protein sequence ID" value="MTH53664.1"/>
    <property type="molecule type" value="Genomic_DNA"/>
</dbReference>
<dbReference type="InterPro" id="IPR050083">
    <property type="entry name" value="HtpX_protease"/>
</dbReference>
<dbReference type="SUPFAM" id="SSF48403">
    <property type="entry name" value="Ankyrin repeat"/>
    <property type="match status" value="1"/>
</dbReference>
<evidence type="ECO:0000256" key="3">
    <source>
        <dbReference type="ARBA" id="ARBA00022670"/>
    </source>
</evidence>
<dbReference type="PROSITE" id="PS50297">
    <property type="entry name" value="ANK_REP_REGION"/>
    <property type="match status" value="2"/>
</dbReference>
<keyword evidence="8 13" id="KW-1133">Transmembrane helix</keyword>
<evidence type="ECO:0000256" key="8">
    <source>
        <dbReference type="ARBA" id="ARBA00022989"/>
    </source>
</evidence>
<feature type="transmembrane region" description="Helical" evidence="13">
    <location>
        <begin position="15"/>
        <end position="47"/>
    </location>
</feature>
<evidence type="ECO:0000256" key="4">
    <source>
        <dbReference type="ARBA" id="ARBA00022692"/>
    </source>
</evidence>
<protein>
    <submittedName>
        <fullName evidence="15">M48 family metalloprotease</fullName>
    </submittedName>
</protein>
<keyword evidence="16" id="KW-1185">Reference proteome</keyword>
<evidence type="ECO:0000256" key="1">
    <source>
        <dbReference type="ARBA" id="ARBA00004651"/>
    </source>
</evidence>
<evidence type="ECO:0000256" key="7">
    <source>
        <dbReference type="ARBA" id="ARBA00022833"/>
    </source>
</evidence>
<dbReference type="InterPro" id="IPR036770">
    <property type="entry name" value="Ankyrin_rpt-contain_sf"/>
</dbReference>
<dbReference type="AlphaFoldDB" id="A0A7X2S4U5"/>
<dbReference type="GO" id="GO:0006508">
    <property type="term" value="P:proteolysis"/>
    <property type="evidence" value="ECO:0007669"/>
    <property type="project" value="UniProtKB-KW"/>
</dbReference>
<feature type="repeat" description="ANK" evidence="11">
    <location>
        <begin position="372"/>
        <end position="404"/>
    </location>
</feature>
<dbReference type="GO" id="GO:0046872">
    <property type="term" value="F:metal ion binding"/>
    <property type="evidence" value="ECO:0007669"/>
    <property type="project" value="UniProtKB-KW"/>
</dbReference>
<dbReference type="CDD" id="cd07325">
    <property type="entry name" value="M48_Ste24p_like"/>
    <property type="match status" value="1"/>
</dbReference>
<evidence type="ECO:0000256" key="5">
    <source>
        <dbReference type="ARBA" id="ARBA00022723"/>
    </source>
</evidence>
<keyword evidence="5" id="KW-0479">Metal-binding</keyword>
<gene>
    <name evidence="15" type="ORF">GKZ89_09635</name>
</gene>
<dbReference type="InterPro" id="IPR001915">
    <property type="entry name" value="Peptidase_M48"/>
</dbReference>
<dbReference type="Gene3D" id="3.30.2010.10">
    <property type="entry name" value="Metalloproteases ('zincins'), catalytic domain"/>
    <property type="match status" value="1"/>
</dbReference>
<keyword evidence="11" id="KW-0040">ANK repeat</keyword>
<feature type="repeat" description="ANK" evidence="11">
    <location>
        <begin position="339"/>
        <end position="371"/>
    </location>
</feature>
<evidence type="ECO:0000256" key="6">
    <source>
        <dbReference type="ARBA" id="ARBA00022801"/>
    </source>
</evidence>
<evidence type="ECO:0000256" key="13">
    <source>
        <dbReference type="SAM" id="Phobius"/>
    </source>
</evidence>
<dbReference type="GO" id="GO:0004222">
    <property type="term" value="F:metalloendopeptidase activity"/>
    <property type="evidence" value="ECO:0007669"/>
    <property type="project" value="InterPro"/>
</dbReference>
<feature type="domain" description="Peptidase M48" evidence="14">
    <location>
        <begin position="162"/>
        <end position="247"/>
    </location>
</feature>
<evidence type="ECO:0000256" key="10">
    <source>
        <dbReference type="ARBA" id="ARBA00023136"/>
    </source>
</evidence>
<dbReference type="Proteomes" id="UP000434639">
    <property type="component" value="Unassembled WGS sequence"/>
</dbReference>
<dbReference type="PANTHER" id="PTHR43221:SF1">
    <property type="entry name" value="PROTEASE HTPX"/>
    <property type="match status" value="1"/>
</dbReference>
<sequence>MNTVQKPLVHKYEEILFVFCLLFSISIFLSLFISIIGILIVAVLGLFTWFSHAMFMAHIQVNGVRLRETQFPLLYEKTVLLSKKMELKKMPEVYIIESGGILNAFATRMFSLFGKDFVVLYSDFVELAEEAHEDEVEYVIAHELAHIKRNHIGKNFFIFPAMWVPFLGEAYSRACEYTCDRMAVHYTGKPDSAIRALLVFAAGKRLFKQVQLPEFLEQYNEKKGFIITLMELFSTHPPLPKRISAIEWYAEMPASATIGKTTKYTVTVIVAVFFVFPAVFAGIGLLGVKAAETFEGVFPESEEEYYEETPLTEAAFNEDTEEVERLLLEGANPDEGNSSGETALVQTAYTNDVEMAELLLEYGANPNTLDEYGWTPLMTAAENGSSEVARLLIEAGADPDILNSDGETARSLAEANDYEEIVFLLSQ</sequence>
<keyword evidence="3 12" id="KW-0645">Protease</keyword>
<feature type="transmembrane region" description="Helical" evidence="13">
    <location>
        <begin position="264"/>
        <end position="288"/>
    </location>
</feature>
<keyword evidence="6 12" id="KW-0378">Hydrolase</keyword>
<accession>A0A7X2S4U5</accession>
<evidence type="ECO:0000256" key="12">
    <source>
        <dbReference type="RuleBase" id="RU003983"/>
    </source>
</evidence>
<comment type="subcellular location">
    <subcellularLocation>
        <location evidence="1">Cell membrane</location>
        <topology evidence="1">Multi-pass membrane protein</topology>
    </subcellularLocation>
</comment>
<keyword evidence="10 13" id="KW-0472">Membrane</keyword>
<dbReference type="InterPro" id="IPR002110">
    <property type="entry name" value="Ankyrin_rpt"/>
</dbReference>
<comment type="caution">
    <text evidence="15">The sequence shown here is derived from an EMBL/GenBank/DDBJ whole genome shotgun (WGS) entry which is preliminary data.</text>
</comment>
<keyword evidence="9 12" id="KW-0482">Metalloprotease</keyword>
<proteinExistence type="inferred from homology"/>
<dbReference type="PROSITE" id="PS50088">
    <property type="entry name" value="ANK_REPEAT"/>
    <property type="match status" value="2"/>
</dbReference>
<dbReference type="OrthoDB" id="9810445at2"/>
<evidence type="ECO:0000313" key="16">
    <source>
        <dbReference type="Proteomes" id="UP000434639"/>
    </source>
</evidence>
<name>A0A7X2S4U5_9BACI</name>